<evidence type="ECO:0000313" key="3">
    <source>
        <dbReference type="Proteomes" id="UP000430670"/>
    </source>
</evidence>
<dbReference type="InterPro" id="IPR036890">
    <property type="entry name" value="HATPase_C_sf"/>
</dbReference>
<evidence type="ECO:0000259" key="1">
    <source>
        <dbReference type="SMART" id="SM00331"/>
    </source>
</evidence>
<comment type="caution">
    <text evidence="2">The sequence shown here is derived from an EMBL/GenBank/DDBJ whole genome shotgun (WGS) entry which is preliminary data.</text>
</comment>
<dbReference type="InterPro" id="IPR039248">
    <property type="entry name" value="Ptase_RsbX"/>
</dbReference>
<dbReference type="AlphaFoldDB" id="A0A6I3SGK8"/>
<gene>
    <name evidence="2" type="ORF">GJ688_03120</name>
</gene>
<dbReference type="InterPro" id="IPR001932">
    <property type="entry name" value="PPM-type_phosphatase-like_dom"/>
</dbReference>
<organism evidence="2 3">
    <name type="scientific">Heliobacterium mobile</name>
    <name type="common">Heliobacillus mobilis</name>
    <dbReference type="NCBI Taxonomy" id="28064"/>
    <lineage>
        <taxon>Bacteria</taxon>
        <taxon>Bacillati</taxon>
        <taxon>Bacillota</taxon>
        <taxon>Clostridia</taxon>
        <taxon>Eubacteriales</taxon>
        <taxon>Heliobacteriaceae</taxon>
        <taxon>Heliobacterium</taxon>
    </lineage>
</organism>
<dbReference type="SUPFAM" id="SSF55874">
    <property type="entry name" value="ATPase domain of HSP90 chaperone/DNA topoisomerase II/histidine kinase"/>
    <property type="match status" value="1"/>
</dbReference>
<accession>A0A6I3SGK8</accession>
<dbReference type="SUPFAM" id="SSF81606">
    <property type="entry name" value="PP2C-like"/>
    <property type="match status" value="1"/>
</dbReference>
<dbReference type="SMART" id="SM00331">
    <property type="entry name" value="PP2C_SIG"/>
    <property type="match status" value="1"/>
</dbReference>
<dbReference type="Gene3D" id="3.60.40.10">
    <property type="entry name" value="PPM-type phosphatase domain"/>
    <property type="match status" value="1"/>
</dbReference>
<keyword evidence="3" id="KW-1185">Reference proteome</keyword>
<sequence length="332" mass="36434">MIQHRIFSVYEPSQIGEVRRAVNEMAFSMGSFEELAGRAAIVATELASNLVKHANNGGEILIRQLGHYKSSGLEIISVDRGPGIENPSYMILDGVSTAGTGGNGLGAVRRLSQVFDLYTMLQKGTIVLAQLFERPWNEEKSYFQVGSIMRAKPGEYACGDGWSFLHQKEGLKIILSDGLGHGTEAAIASQEALRLFHSVEASPREYIQKMNTALRHTRGAAVAITSIDLIRQKIAYAAVGNISGRIISSEDVIGCLSYNGIVGMNGNRFQEIDYAWPCKGYLILHSDGISSRWDINQYPGIITHHPTLLAALLYRDHARETDDATVVVVQQR</sequence>
<protein>
    <submittedName>
        <fullName evidence="2">SpoIIE family protein phosphatase</fullName>
    </submittedName>
</protein>
<dbReference type="Proteomes" id="UP000430670">
    <property type="component" value="Unassembled WGS sequence"/>
</dbReference>
<dbReference type="PANTHER" id="PTHR35801:SF1">
    <property type="entry name" value="PHOSPHOSERINE PHOSPHATASE RSBX"/>
    <property type="match status" value="1"/>
</dbReference>
<dbReference type="Pfam" id="PF07228">
    <property type="entry name" value="SpoIIE"/>
    <property type="match status" value="1"/>
</dbReference>
<dbReference type="InterPro" id="IPR036457">
    <property type="entry name" value="PPM-type-like_dom_sf"/>
</dbReference>
<dbReference type="OrthoDB" id="9797578at2"/>
<dbReference type="Gene3D" id="3.30.565.10">
    <property type="entry name" value="Histidine kinase-like ATPase, C-terminal domain"/>
    <property type="match status" value="1"/>
</dbReference>
<name>A0A6I3SGK8_HELMO</name>
<reference evidence="2 3" key="1">
    <citation type="submission" date="2019-11" db="EMBL/GenBank/DDBJ databases">
        <title>Whole-genome sequence of a the green, strictly anaerobic photosynthetic bacterium Heliobacillus mobilis DSM 6151.</title>
        <authorList>
            <person name="Kyndt J.A."/>
            <person name="Meyer T.E."/>
        </authorList>
    </citation>
    <scope>NUCLEOTIDE SEQUENCE [LARGE SCALE GENOMIC DNA]</scope>
    <source>
        <strain evidence="2 3">DSM 6151</strain>
    </source>
</reference>
<dbReference type="CDD" id="cd16934">
    <property type="entry name" value="HATPase_RsbT-like"/>
    <property type="match status" value="1"/>
</dbReference>
<proteinExistence type="predicted"/>
<evidence type="ECO:0000313" key="2">
    <source>
        <dbReference type="EMBL" id="MTV47969.1"/>
    </source>
</evidence>
<dbReference type="InterPro" id="IPR003594">
    <property type="entry name" value="HATPase_dom"/>
</dbReference>
<dbReference type="EMBL" id="WNKU01000002">
    <property type="protein sequence ID" value="MTV47969.1"/>
    <property type="molecule type" value="Genomic_DNA"/>
</dbReference>
<dbReference type="RefSeq" id="WP_155475072.1">
    <property type="nucleotide sequence ID" value="NZ_WNKU01000002.1"/>
</dbReference>
<feature type="domain" description="PPM-type phosphatase" evidence="1">
    <location>
        <begin position="140"/>
        <end position="331"/>
    </location>
</feature>
<dbReference type="PANTHER" id="PTHR35801">
    <property type="entry name" value="PHOSPHOSERINE PHOSPHATASE RSBX"/>
    <property type="match status" value="1"/>
</dbReference>
<dbReference type="Pfam" id="PF13581">
    <property type="entry name" value="HATPase_c_2"/>
    <property type="match status" value="1"/>
</dbReference>